<sequence length="417" mass="44166">MAHWKARGLGLGLLAGVCALNAAPAWADDDGYTALILGHAFLSQPDATYMQEVIDTYVDNPVSFGQPQYSIAGDPVSVYTPETDYNTGLTQGIADLDKQLQPLLQADPHANLVVAGYSMSTSVITQEMINLANTAGGAPDTDGLKFVLAEDLQNPNGGYFTRFPDAFAAMLPATPSDTPYETTIYSIQYSGASDFPQYYGNTWADLNAANGYVDLHPYLLPNWPAYFDPSTVADAVKENVSDGYAGSTEYYLIPTQDLPLLDGLRLIPGAPNAYADLVQPDMRVLVDLGYNYTGAADVTTPATLANPDIDFAAVNDYLEAGANQGMLVSLVDLGLLPQSDLAGIADLYPYVPDLEGLIGGALSDPDAAALDLSLSSAALADALSDSTNPFIVEFGQYIPGMVSNLADFYQMLAGTLG</sequence>
<feature type="signal peptide" evidence="1">
    <location>
        <begin position="1"/>
        <end position="27"/>
    </location>
</feature>
<organism evidence="3 4">
    <name type="scientific">Mycobacterium paraterrae</name>
    <dbReference type="NCBI Taxonomy" id="577492"/>
    <lineage>
        <taxon>Bacteria</taxon>
        <taxon>Bacillati</taxon>
        <taxon>Actinomycetota</taxon>
        <taxon>Actinomycetes</taxon>
        <taxon>Mycobacteriales</taxon>
        <taxon>Mycobacteriaceae</taxon>
        <taxon>Mycobacterium</taxon>
    </lineage>
</organism>
<accession>A0ABY3VTX7</accession>
<reference evidence="3" key="1">
    <citation type="submission" date="2022-08" db="EMBL/GenBank/DDBJ databases">
        <title>Whole genome sequencing of non-tuberculosis mycobacteria type-strains.</title>
        <authorList>
            <person name="Igarashi Y."/>
            <person name="Osugi A."/>
            <person name="Mitarai S."/>
        </authorList>
    </citation>
    <scope>NUCLEOTIDE SEQUENCE</scope>
    <source>
        <strain evidence="3">DSM 45127</strain>
    </source>
</reference>
<name>A0ABY3VTX7_9MYCO</name>
<dbReference type="InterPro" id="IPR013228">
    <property type="entry name" value="PE-PPE_C"/>
</dbReference>
<feature type="chain" id="PRO_5047311590" evidence="1">
    <location>
        <begin position="28"/>
        <end position="417"/>
    </location>
</feature>
<dbReference type="EMBL" id="CP092488">
    <property type="protein sequence ID" value="UMB70959.1"/>
    <property type="molecule type" value="Genomic_DNA"/>
</dbReference>
<keyword evidence="1" id="KW-0732">Signal</keyword>
<gene>
    <name evidence="3" type="ORF">MKK62_06655</name>
</gene>
<dbReference type="Proteomes" id="UP001055336">
    <property type="component" value="Chromosome"/>
</dbReference>
<dbReference type="Gene3D" id="3.40.50.1820">
    <property type="entry name" value="alpha/beta hydrolase"/>
    <property type="match status" value="1"/>
</dbReference>
<evidence type="ECO:0000256" key="1">
    <source>
        <dbReference type="SAM" id="SignalP"/>
    </source>
</evidence>
<evidence type="ECO:0000313" key="4">
    <source>
        <dbReference type="Proteomes" id="UP001055336"/>
    </source>
</evidence>
<dbReference type="Pfam" id="PF08237">
    <property type="entry name" value="PE-PPE"/>
    <property type="match status" value="1"/>
</dbReference>
<dbReference type="InterPro" id="IPR029058">
    <property type="entry name" value="AB_hydrolase_fold"/>
</dbReference>
<evidence type="ECO:0000259" key="2">
    <source>
        <dbReference type="Pfam" id="PF08237"/>
    </source>
</evidence>
<keyword evidence="4" id="KW-1185">Reference proteome</keyword>
<protein>
    <submittedName>
        <fullName evidence="3">PE-PPE domain-containing protein</fullName>
    </submittedName>
</protein>
<dbReference type="RefSeq" id="WP_240262713.1">
    <property type="nucleotide sequence ID" value="NZ_CP092488.2"/>
</dbReference>
<dbReference type="SUPFAM" id="SSF53474">
    <property type="entry name" value="alpha/beta-Hydrolases"/>
    <property type="match status" value="1"/>
</dbReference>
<proteinExistence type="predicted"/>
<feature type="domain" description="PE-PPE" evidence="2">
    <location>
        <begin position="79"/>
        <end position="290"/>
    </location>
</feature>
<evidence type="ECO:0000313" key="3">
    <source>
        <dbReference type="EMBL" id="UMB70959.1"/>
    </source>
</evidence>